<dbReference type="PROSITE" id="PS51671">
    <property type="entry name" value="ACT"/>
    <property type="match status" value="1"/>
</dbReference>
<dbReference type="InterPro" id="IPR002912">
    <property type="entry name" value="ACT_dom"/>
</dbReference>
<evidence type="ECO:0000313" key="2">
    <source>
        <dbReference type="EMBL" id="PAP78871.1"/>
    </source>
</evidence>
<evidence type="ECO:0000259" key="1">
    <source>
        <dbReference type="PROSITE" id="PS51671"/>
    </source>
</evidence>
<protein>
    <recommendedName>
        <fullName evidence="1">ACT domain-containing protein</fullName>
    </recommendedName>
</protein>
<comment type="caution">
    <text evidence="2">The sequence shown here is derived from an EMBL/GenBank/DDBJ whole genome shotgun (WGS) entry which is preliminary data.</text>
</comment>
<dbReference type="AlphaFoldDB" id="A0A271J5Q7"/>
<sequence length="84" mass="8839">MTAYGEDQPGVLAAITAELSAAGANVLDVSQKVLQGYFTVVLVADLAAGTDLGAVRQTLQSRGEAMGARVLLQHEELFQAMHRP</sequence>
<keyword evidence="3" id="KW-1185">Reference proteome</keyword>
<dbReference type="InterPro" id="IPR045865">
    <property type="entry name" value="ACT-like_dom_sf"/>
</dbReference>
<dbReference type="Proteomes" id="UP000216339">
    <property type="component" value="Unassembled WGS sequence"/>
</dbReference>
<dbReference type="Pfam" id="PF13740">
    <property type="entry name" value="ACT_6"/>
    <property type="match status" value="1"/>
</dbReference>
<accession>A0A271J5Q7</accession>
<name>A0A271J5Q7_9BACT</name>
<gene>
    <name evidence="2" type="ORF">BSZ37_19580</name>
</gene>
<dbReference type="SUPFAM" id="SSF55021">
    <property type="entry name" value="ACT-like"/>
    <property type="match status" value="1"/>
</dbReference>
<dbReference type="Gene3D" id="3.30.70.260">
    <property type="match status" value="1"/>
</dbReference>
<reference evidence="2 3" key="1">
    <citation type="submission" date="2016-11" db="EMBL/GenBank/DDBJ databases">
        <title>Study of marine rhodopsin-containing bacteria.</title>
        <authorList>
            <person name="Yoshizawa S."/>
            <person name="Kumagai Y."/>
            <person name="Kogure K."/>
        </authorList>
    </citation>
    <scope>NUCLEOTIDE SEQUENCE [LARGE SCALE GENOMIC DNA]</scope>
    <source>
        <strain evidence="2 3">SAORIC-28</strain>
    </source>
</reference>
<dbReference type="EMBL" id="MQWD01000001">
    <property type="protein sequence ID" value="PAP78871.1"/>
    <property type="molecule type" value="Genomic_DNA"/>
</dbReference>
<evidence type="ECO:0000313" key="3">
    <source>
        <dbReference type="Proteomes" id="UP000216339"/>
    </source>
</evidence>
<proteinExistence type="predicted"/>
<organism evidence="2 3">
    <name type="scientific">Rubrivirga marina</name>
    <dbReference type="NCBI Taxonomy" id="1196024"/>
    <lineage>
        <taxon>Bacteria</taxon>
        <taxon>Pseudomonadati</taxon>
        <taxon>Rhodothermota</taxon>
        <taxon>Rhodothermia</taxon>
        <taxon>Rhodothermales</taxon>
        <taxon>Rubricoccaceae</taxon>
        <taxon>Rubrivirga</taxon>
    </lineage>
</organism>
<dbReference type="NCBIfam" id="NF001220">
    <property type="entry name" value="PRK00194.1"/>
    <property type="match status" value="1"/>
</dbReference>
<feature type="domain" description="ACT" evidence="1">
    <location>
        <begin position="1"/>
        <end position="73"/>
    </location>
</feature>